<proteinExistence type="predicted"/>
<feature type="transmembrane region" description="Helical" evidence="6">
    <location>
        <begin position="150"/>
        <end position="173"/>
    </location>
</feature>
<dbReference type="OrthoDB" id="6730379at2759"/>
<evidence type="ECO:0000313" key="7">
    <source>
        <dbReference type="EMBL" id="KAA8643492.1"/>
    </source>
</evidence>
<dbReference type="RefSeq" id="XP_033422854.1">
    <property type="nucleotide sequence ID" value="XM_033574836.1"/>
</dbReference>
<name>A0A5M9M8W0_9EURO</name>
<dbReference type="GeneID" id="54332963"/>
<dbReference type="GO" id="GO:0016020">
    <property type="term" value="C:membrane"/>
    <property type="evidence" value="ECO:0007669"/>
    <property type="project" value="UniProtKB-SubCell"/>
</dbReference>
<dbReference type="AlphaFoldDB" id="A0A5M9M8W0"/>
<evidence type="ECO:0000256" key="4">
    <source>
        <dbReference type="ARBA" id="ARBA00022989"/>
    </source>
</evidence>
<comment type="subcellular location">
    <subcellularLocation>
        <location evidence="1">Membrane</location>
        <topology evidence="1">Multi-pass membrane protein</topology>
    </subcellularLocation>
</comment>
<feature type="transmembrane region" description="Helical" evidence="6">
    <location>
        <begin position="179"/>
        <end position="198"/>
    </location>
</feature>
<dbReference type="EMBL" id="QUQM01000005">
    <property type="protein sequence ID" value="KAA8643492.1"/>
    <property type="molecule type" value="Genomic_DNA"/>
</dbReference>
<evidence type="ECO:0000256" key="3">
    <source>
        <dbReference type="ARBA" id="ARBA00022692"/>
    </source>
</evidence>
<organism evidence="7 8">
    <name type="scientific">Aspergillus tanneri</name>
    <dbReference type="NCBI Taxonomy" id="1220188"/>
    <lineage>
        <taxon>Eukaryota</taxon>
        <taxon>Fungi</taxon>
        <taxon>Dikarya</taxon>
        <taxon>Ascomycota</taxon>
        <taxon>Pezizomycotina</taxon>
        <taxon>Eurotiomycetes</taxon>
        <taxon>Eurotiomycetidae</taxon>
        <taxon>Eurotiales</taxon>
        <taxon>Aspergillaceae</taxon>
        <taxon>Aspergillus</taxon>
        <taxon>Aspergillus subgen. Circumdati</taxon>
    </lineage>
</organism>
<dbReference type="GO" id="GO:0022857">
    <property type="term" value="F:transmembrane transporter activity"/>
    <property type="evidence" value="ECO:0007669"/>
    <property type="project" value="InterPro"/>
</dbReference>
<dbReference type="PANTHER" id="PTHR43791:SF103">
    <property type="entry name" value="MAJOR FACILITATOR SUPERFAMILY (MFS) PROFILE DOMAIN-CONTAINING PROTEIN-RELATED"/>
    <property type="match status" value="1"/>
</dbReference>
<dbReference type="PANTHER" id="PTHR43791">
    <property type="entry name" value="PERMEASE-RELATED"/>
    <property type="match status" value="1"/>
</dbReference>
<evidence type="ECO:0000313" key="8">
    <source>
        <dbReference type="Proteomes" id="UP000324241"/>
    </source>
</evidence>
<dbReference type="SUPFAM" id="SSF103473">
    <property type="entry name" value="MFS general substrate transporter"/>
    <property type="match status" value="1"/>
</dbReference>
<dbReference type="Proteomes" id="UP000324241">
    <property type="component" value="Unassembled WGS sequence"/>
</dbReference>
<dbReference type="Pfam" id="PF07690">
    <property type="entry name" value="MFS_1"/>
    <property type="match status" value="1"/>
</dbReference>
<keyword evidence="2" id="KW-0813">Transport</keyword>
<keyword evidence="5 6" id="KW-0472">Membrane</keyword>
<dbReference type="Gene3D" id="1.20.1250.20">
    <property type="entry name" value="MFS general substrate transporter like domains"/>
    <property type="match status" value="1"/>
</dbReference>
<comment type="caution">
    <text evidence="7">The sequence shown here is derived from an EMBL/GenBank/DDBJ whole genome shotgun (WGS) entry which is preliminary data.</text>
</comment>
<evidence type="ECO:0000256" key="6">
    <source>
        <dbReference type="SAM" id="Phobius"/>
    </source>
</evidence>
<dbReference type="InterPro" id="IPR011701">
    <property type="entry name" value="MFS"/>
</dbReference>
<gene>
    <name evidence="7" type="ORF">ATNIH1004_010261</name>
</gene>
<feature type="transmembrane region" description="Helical" evidence="6">
    <location>
        <begin position="68"/>
        <end position="88"/>
    </location>
</feature>
<keyword evidence="3 6" id="KW-0812">Transmembrane</keyword>
<keyword evidence="4 6" id="KW-1133">Transmembrane helix</keyword>
<evidence type="ECO:0000256" key="2">
    <source>
        <dbReference type="ARBA" id="ARBA00022448"/>
    </source>
</evidence>
<evidence type="ECO:0000256" key="5">
    <source>
        <dbReference type="ARBA" id="ARBA00023136"/>
    </source>
</evidence>
<dbReference type="InterPro" id="IPR036259">
    <property type="entry name" value="MFS_trans_sf"/>
</dbReference>
<evidence type="ECO:0000256" key="1">
    <source>
        <dbReference type="ARBA" id="ARBA00004141"/>
    </source>
</evidence>
<accession>A0A5M9M8W0</accession>
<sequence>MPIHTGHPDMSNQWTPEDERRLIRRIDMYLMVLCTLLDTAGNQAGEILGALISYGVVHYTGPCPQWKMLFLILGSITIIWSVVLGFALPDSPRQNVFPVPDGSRTGIFPSKKFQHVSVFHHGVMLFLPSDGVTSFSTIISSFGFSIPQTVLMGLPSTTIQLISLCIISTITSTLHSTRLPSLAALYVVALVGFLTIMLDKTQPWSRLMGFWLCEHTHPCFRSCCPWQRVTRADS</sequence>
<protein>
    <submittedName>
        <fullName evidence="7">Uncharacterized protein</fullName>
    </submittedName>
</protein>
<reference evidence="7 8" key="1">
    <citation type="submission" date="2019-08" db="EMBL/GenBank/DDBJ databases">
        <title>The genome sequence of a newly discovered highly antifungal drug resistant Aspergillus species, Aspergillus tanneri NIH 1004.</title>
        <authorList>
            <person name="Mounaud S."/>
            <person name="Singh I."/>
            <person name="Joardar V."/>
            <person name="Pakala S."/>
            <person name="Pakala S."/>
            <person name="Venepally P."/>
            <person name="Chung J.K."/>
            <person name="Losada L."/>
            <person name="Nierman W.C."/>
        </authorList>
    </citation>
    <scope>NUCLEOTIDE SEQUENCE [LARGE SCALE GENOMIC DNA]</scope>
    <source>
        <strain evidence="7 8">NIH1004</strain>
    </source>
</reference>